<dbReference type="PRINTS" id="PR00681">
    <property type="entry name" value="RIBOSOMALS1"/>
</dbReference>
<accession>A0A1F5NFM0</accession>
<dbReference type="GO" id="GO:0006412">
    <property type="term" value="P:translation"/>
    <property type="evidence" value="ECO:0007669"/>
    <property type="project" value="TreeGrafter"/>
</dbReference>
<evidence type="ECO:0000256" key="3">
    <source>
        <dbReference type="ARBA" id="ARBA00023274"/>
    </source>
</evidence>
<dbReference type="GO" id="GO:0003729">
    <property type="term" value="F:mRNA binding"/>
    <property type="evidence" value="ECO:0007669"/>
    <property type="project" value="TreeGrafter"/>
</dbReference>
<evidence type="ECO:0000313" key="7">
    <source>
        <dbReference type="Proteomes" id="UP000176547"/>
    </source>
</evidence>
<proteinExistence type="inferred from homology"/>
<dbReference type="InterPro" id="IPR035104">
    <property type="entry name" value="Ribosomal_protein_S1-like"/>
</dbReference>
<dbReference type="PANTHER" id="PTHR10724">
    <property type="entry name" value="30S RIBOSOMAL PROTEIN S1"/>
    <property type="match status" value="1"/>
</dbReference>
<dbReference type="InterPro" id="IPR050437">
    <property type="entry name" value="Ribos_protein_bS1-like"/>
</dbReference>
<dbReference type="EMBL" id="MFEG01000010">
    <property type="protein sequence ID" value="OGE76354.1"/>
    <property type="molecule type" value="Genomic_DNA"/>
</dbReference>
<evidence type="ECO:0000259" key="5">
    <source>
        <dbReference type="PROSITE" id="PS50126"/>
    </source>
</evidence>
<comment type="caution">
    <text evidence="6">The sequence shown here is derived from an EMBL/GenBank/DDBJ whole genome shotgun (WGS) entry which is preliminary data.</text>
</comment>
<organism evidence="6 7">
    <name type="scientific">Candidatus Doudnabacteria bacterium RIFCSPHIGHO2_01_52_17</name>
    <dbReference type="NCBI Taxonomy" id="1817820"/>
    <lineage>
        <taxon>Bacteria</taxon>
        <taxon>Candidatus Doudnaibacteriota</taxon>
    </lineage>
</organism>
<dbReference type="InterPro" id="IPR003029">
    <property type="entry name" value="S1_domain"/>
</dbReference>
<dbReference type="PANTHER" id="PTHR10724:SF7">
    <property type="entry name" value="SMALL RIBOSOMAL SUBUNIT PROTEIN BS1C"/>
    <property type="match status" value="1"/>
</dbReference>
<evidence type="ECO:0000256" key="4">
    <source>
        <dbReference type="SAM" id="MobiDB-lite"/>
    </source>
</evidence>
<keyword evidence="2" id="KW-0689">Ribosomal protein</keyword>
<feature type="region of interest" description="Disordered" evidence="4">
    <location>
        <begin position="353"/>
        <end position="380"/>
    </location>
</feature>
<feature type="compositionally biased region" description="Low complexity" evidence="4">
    <location>
        <begin position="366"/>
        <end position="380"/>
    </location>
</feature>
<dbReference type="AlphaFoldDB" id="A0A1F5NFM0"/>
<dbReference type="Gene3D" id="2.40.50.140">
    <property type="entry name" value="Nucleic acid-binding proteins"/>
    <property type="match status" value="4"/>
</dbReference>
<dbReference type="CDD" id="cd04465">
    <property type="entry name" value="S1_RPS1_repeat_ec2_hs2"/>
    <property type="match status" value="1"/>
</dbReference>
<dbReference type="GO" id="GO:1990904">
    <property type="term" value="C:ribonucleoprotein complex"/>
    <property type="evidence" value="ECO:0007669"/>
    <property type="project" value="UniProtKB-KW"/>
</dbReference>
<comment type="similarity">
    <text evidence="1">Belongs to the bacterial ribosomal protein bS1 family.</text>
</comment>
<dbReference type="SUPFAM" id="SSF50249">
    <property type="entry name" value="Nucleic acid-binding proteins"/>
    <property type="match status" value="4"/>
</dbReference>
<reference evidence="6 7" key="1">
    <citation type="journal article" date="2016" name="Nat. Commun.">
        <title>Thousands of microbial genomes shed light on interconnected biogeochemical processes in an aquifer system.</title>
        <authorList>
            <person name="Anantharaman K."/>
            <person name="Brown C.T."/>
            <person name="Hug L.A."/>
            <person name="Sharon I."/>
            <person name="Castelle C.J."/>
            <person name="Probst A.J."/>
            <person name="Thomas B.C."/>
            <person name="Singh A."/>
            <person name="Wilkins M.J."/>
            <person name="Karaoz U."/>
            <person name="Brodie E.L."/>
            <person name="Williams K.H."/>
            <person name="Hubbard S.S."/>
            <person name="Banfield J.F."/>
        </authorList>
    </citation>
    <scope>NUCLEOTIDE SEQUENCE [LARGE SCALE GENOMIC DNA]</scope>
</reference>
<feature type="domain" description="S1 motif" evidence="5">
    <location>
        <begin position="198"/>
        <end position="265"/>
    </location>
</feature>
<dbReference type="Proteomes" id="UP000176547">
    <property type="component" value="Unassembled WGS sequence"/>
</dbReference>
<dbReference type="SMART" id="SM00316">
    <property type="entry name" value="S1"/>
    <property type="match status" value="4"/>
</dbReference>
<dbReference type="PROSITE" id="PS50126">
    <property type="entry name" value="S1"/>
    <property type="match status" value="4"/>
</dbReference>
<evidence type="ECO:0000256" key="2">
    <source>
        <dbReference type="ARBA" id="ARBA00022980"/>
    </source>
</evidence>
<evidence type="ECO:0000313" key="6">
    <source>
        <dbReference type="EMBL" id="OGE76354.1"/>
    </source>
</evidence>
<feature type="domain" description="S1 motif" evidence="5">
    <location>
        <begin position="282"/>
        <end position="351"/>
    </location>
</feature>
<dbReference type="GO" id="GO:0005840">
    <property type="term" value="C:ribosome"/>
    <property type="evidence" value="ECO:0007669"/>
    <property type="project" value="UniProtKB-KW"/>
</dbReference>
<protein>
    <recommendedName>
        <fullName evidence="5">S1 motif domain-containing protein</fullName>
    </recommendedName>
</protein>
<feature type="domain" description="S1 motif" evidence="5">
    <location>
        <begin position="18"/>
        <end position="85"/>
    </location>
</feature>
<dbReference type="GO" id="GO:0003735">
    <property type="term" value="F:structural constituent of ribosome"/>
    <property type="evidence" value="ECO:0007669"/>
    <property type="project" value="TreeGrafter"/>
</dbReference>
<feature type="domain" description="S1 motif" evidence="5">
    <location>
        <begin position="103"/>
        <end position="181"/>
    </location>
</feature>
<evidence type="ECO:0000256" key="1">
    <source>
        <dbReference type="ARBA" id="ARBA00006767"/>
    </source>
</evidence>
<name>A0A1F5NFM0_9BACT</name>
<gene>
    <name evidence="6" type="ORF">A3K06_01895</name>
</gene>
<keyword evidence="3" id="KW-0687">Ribonucleoprotein</keyword>
<dbReference type="InterPro" id="IPR012340">
    <property type="entry name" value="NA-bd_OB-fold"/>
</dbReference>
<sequence length="380" mass="42030">MQQLLEESPNKLRVLRENDVVEGMILSVGKYEVYVDVPGVGIGVVRGRELYDDEQVLSALKLGDKVYASVIDIENRDGNIELSFRKAGQERVWQTLKEKLQTKETVHTKILEANKGGLMVRINNVLGFLPVSQLAPSHYPRVEDGDKNKILSVLKGFVGQDFDVRIITAEPEGEKLIVSERAVLEDQLIAKISKLTIGSVVEGVVTGVVDFGAFVKFDDEMEGLVHISELAWQRIEDPRNIVKVGDRVKAQIIAIENDRISLSMKRLQKDPWEDAVKKYQIGQVVKGKVLKLAPFGAFIELDQDIHGLAHIGELAEEKIADPSAVLKEGEEKEFKIISIEPREHRLGLSLKAVHAPMKPPTPPPQAAAEPSQPEAAPAAS</sequence>
<dbReference type="GO" id="GO:0005737">
    <property type="term" value="C:cytoplasm"/>
    <property type="evidence" value="ECO:0007669"/>
    <property type="project" value="UniProtKB-ARBA"/>
</dbReference>
<dbReference type="FunFam" id="2.40.50.140:FF:000051">
    <property type="entry name" value="RNA-binding transcriptional accessory protein"/>
    <property type="match status" value="1"/>
</dbReference>
<dbReference type="Pfam" id="PF00575">
    <property type="entry name" value="S1"/>
    <property type="match status" value="3"/>
</dbReference>